<evidence type="ECO:0000313" key="3">
    <source>
        <dbReference type="Proteomes" id="UP000799424"/>
    </source>
</evidence>
<evidence type="ECO:0000256" key="1">
    <source>
        <dbReference type="SAM" id="SignalP"/>
    </source>
</evidence>
<evidence type="ECO:0008006" key="4">
    <source>
        <dbReference type="Google" id="ProtNLM"/>
    </source>
</evidence>
<feature type="chain" id="PRO_5025571903" description="Secreted protein" evidence="1">
    <location>
        <begin position="25"/>
        <end position="69"/>
    </location>
</feature>
<feature type="signal peptide" evidence="1">
    <location>
        <begin position="1"/>
        <end position="24"/>
    </location>
</feature>
<dbReference type="EMBL" id="MU006217">
    <property type="protein sequence ID" value="KAF2832322.1"/>
    <property type="molecule type" value="Genomic_DNA"/>
</dbReference>
<proteinExistence type="predicted"/>
<reference evidence="2" key="1">
    <citation type="journal article" date="2020" name="Stud. Mycol.">
        <title>101 Dothideomycetes genomes: a test case for predicting lifestyles and emergence of pathogens.</title>
        <authorList>
            <person name="Haridas S."/>
            <person name="Albert R."/>
            <person name="Binder M."/>
            <person name="Bloem J."/>
            <person name="Labutti K."/>
            <person name="Salamov A."/>
            <person name="Andreopoulos B."/>
            <person name="Baker S."/>
            <person name="Barry K."/>
            <person name="Bills G."/>
            <person name="Bluhm B."/>
            <person name="Cannon C."/>
            <person name="Castanera R."/>
            <person name="Culley D."/>
            <person name="Daum C."/>
            <person name="Ezra D."/>
            <person name="Gonzalez J."/>
            <person name="Henrissat B."/>
            <person name="Kuo A."/>
            <person name="Liang C."/>
            <person name="Lipzen A."/>
            <person name="Lutzoni F."/>
            <person name="Magnuson J."/>
            <person name="Mondo S."/>
            <person name="Nolan M."/>
            <person name="Ohm R."/>
            <person name="Pangilinan J."/>
            <person name="Park H.-J."/>
            <person name="Ramirez L."/>
            <person name="Alfaro M."/>
            <person name="Sun H."/>
            <person name="Tritt A."/>
            <person name="Yoshinaga Y."/>
            <person name="Zwiers L.-H."/>
            <person name="Turgeon B."/>
            <person name="Goodwin S."/>
            <person name="Spatafora J."/>
            <person name="Crous P."/>
            <person name="Grigoriev I."/>
        </authorList>
    </citation>
    <scope>NUCLEOTIDE SEQUENCE</scope>
    <source>
        <strain evidence="2">CBS 113818</strain>
    </source>
</reference>
<dbReference type="AlphaFoldDB" id="A0A6A7AGB5"/>
<organism evidence="2 3">
    <name type="scientific">Ophiobolus disseminans</name>
    <dbReference type="NCBI Taxonomy" id="1469910"/>
    <lineage>
        <taxon>Eukaryota</taxon>
        <taxon>Fungi</taxon>
        <taxon>Dikarya</taxon>
        <taxon>Ascomycota</taxon>
        <taxon>Pezizomycotina</taxon>
        <taxon>Dothideomycetes</taxon>
        <taxon>Pleosporomycetidae</taxon>
        <taxon>Pleosporales</taxon>
        <taxon>Pleosporineae</taxon>
        <taxon>Phaeosphaeriaceae</taxon>
        <taxon>Ophiobolus</taxon>
    </lineage>
</organism>
<accession>A0A6A7AGB5</accession>
<dbReference type="Proteomes" id="UP000799424">
    <property type="component" value="Unassembled WGS sequence"/>
</dbReference>
<evidence type="ECO:0000313" key="2">
    <source>
        <dbReference type="EMBL" id="KAF2832322.1"/>
    </source>
</evidence>
<gene>
    <name evidence="2" type="ORF">CC86DRAFT_88456</name>
</gene>
<name>A0A6A7AGB5_9PLEO</name>
<keyword evidence="3" id="KW-1185">Reference proteome</keyword>
<keyword evidence="1" id="KW-0732">Signal</keyword>
<sequence>MYPFSSAMGCLALLLVSYILVAVASRNDSSLLSTMLFLLSCPQSLFHMVEVQASPICSRFRLCTREQKG</sequence>
<protein>
    <recommendedName>
        <fullName evidence="4">Secreted protein</fullName>
    </recommendedName>
</protein>